<protein>
    <submittedName>
        <fullName evidence="1">Uncharacterized protein</fullName>
    </submittedName>
</protein>
<evidence type="ECO:0000313" key="2">
    <source>
        <dbReference type="Proteomes" id="UP000887013"/>
    </source>
</evidence>
<organism evidence="1 2">
    <name type="scientific">Nephila pilipes</name>
    <name type="common">Giant wood spider</name>
    <name type="synonym">Nephila maculata</name>
    <dbReference type="NCBI Taxonomy" id="299642"/>
    <lineage>
        <taxon>Eukaryota</taxon>
        <taxon>Metazoa</taxon>
        <taxon>Ecdysozoa</taxon>
        <taxon>Arthropoda</taxon>
        <taxon>Chelicerata</taxon>
        <taxon>Arachnida</taxon>
        <taxon>Araneae</taxon>
        <taxon>Araneomorphae</taxon>
        <taxon>Entelegynae</taxon>
        <taxon>Araneoidea</taxon>
        <taxon>Nephilidae</taxon>
        <taxon>Nephila</taxon>
    </lineage>
</organism>
<dbReference type="Proteomes" id="UP000887013">
    <property type="component" value="Unassembled WGS sequence"/>
</dbReference>
<dbReference type="EMBL" id="BMAW01103862">
    <property type="protein sequence ID" value="GFT11380.1"/>
    <property type="molecule type" value="Genomic_DNA"/>
</dbReference>
<comment type="caution">
    <text evidence="1">The sequence shown here is derived from an EMBL/GenBank/DDBJ whole genome shotgun (WGS) entry which is preliminary data.</text>
</comment>
<reference evidence="1" key="1">
    <citation type="submission" date="2020-08" db="EMBL/GenBank/DDBJ databases">
        <title>Multicomponent nature underlies the extraordinary mechanical properties of spider dragline silk.</title>
        <authorList>
            <person name="Kono N."/>
            <person name="Nakamura H."/>
            <person name="Mori M."/>
            <person name="Yoshida Y."/>
            <person name="Ohtoshi R."/>
            <person name="Malay A.D."/>
            <person name="Moran D.A.P."/>
            <person name="Tomita M."/>
            <person name="Numata K."/>
            <person name="Arakawa K."/>
        </authorList>
    </citation>
    <scope>NUCLEOTIDE SEQUENCE</scope>
</reference>
<keyword evidence="2" id="KW-1185">Reference proteome</keyword>
<sequence>MPSPIWKSHPYGRNLIKPHLSGNGNLLPHPVKYLRYRKRDLTGRRLTVLQWTPEQPSILGQPQDFSHQRVQAVVLHIQRA</sequence>
<gene>
    <name evidence="1" type="ORF">NPIL_683501</name>
</gene>
<name>A0A8X6TIB2_NEPPI</name>
<accession>A0A8X6TIB2</accession>
<evidence type="ECO:0000313" key="1">
    <source>
        <dbReference type="EMBL" id="GFT11380.1"/>
    </source>
</evidence>
<dbReference type="AlphaFoldDB" id="A0A8X6TIB2"/>
<proteinExistence type="predicted"/>